<organism evidence="8 9">
    <name type="scientific">Nostocoides jenkinsii Ben 74</name>
    <dbReference type="NCBI Taxonomy" id="1193518"/>
    <lineage>
        <taxon>Bacteria</taxon>
        <taxon>Bacillati</taxon>
        <taxon>Actinomycetota</taxon>
        <taxon>Actinomycetes</taxon>
        <taxon>Micrococcales</taxon>
        <taxon>Intrasporangiaceae</taxon>
        <taxon>Nostocoides</taxon>
    </lineage>
</organism>
<accession>A0A077MAY9</accession>
<comment type="similarity">
    <text evidence="1">Belongs to the AfsR/DnrI/RedD regulatory family.</text>
</comment>
<name>A0A077MAY9_9MICO</name>
<proteinExistence type="inferred from homology"/>
<dbReference type="SMART" id="SM00862">
    <property type="entry name" value="Trans_reg_C"/>
    <property type="match status" value="1"/>
</dbReference>
<gene>
    <name evidence="8" type="ORF">BN13_1280005</name>
</gene>
<dbReference type="GO" id="GO:0003677">
    <property type="term" value="F:DNA binding"/>
    <property type="evidence" value="ECO:0007669"/>
    <property type="project" value="UniProtKB-UniRule"/>
</dbReference>
<dbReference type="PANTHER" id="PTHR35807">
    <property type="entry name" value="TRANSCRIPTIONAL REGULATOR REDD-RELATED"/>
    <property type="match status" value="1"/>
</dbReference>
<sequence length="595" mass="62781">MRLLVLGQLSVEGPGGPVELRSSKLNSILAALLLRVGQTASPQYLERAVWDLDAPDGSRAALHSSILRLRRLFAEHGLPSDVIVTTPHGYRLPAGSEVLDLVTFRAAVTEAEQATCPIERRDALRRALAQWQTPPTSAAPLLNVPSEHLRRDVIPMLIEEWAQAAERCYAAELQLGNARGIIGELRAATSGFPTHEGFSAQLAEALCLAERQHEALAEIRRIRALLREDLGLAPGEPLRQLEVDILRGELPDRAPILSLVPTVTTRESSLDTDCPAVRRLRDRSRGQSTLTGRAVELSALTRVLGEFSAAGGIVSVTGAPGVGKSALAAAATSAWAHDTGRATSFRCDCHSPSALPDDAGAGEGGLLVVENAGPLAAEQYAAAAESGAAVLLISRYSQMATPLGTSAWELRLGPLSDVAGGALAAALGGTAGLATDDGLCRLARLCGGFPGAIALAAARLRLSRDRDLDSFLGWLEQDPVRRLSMSRDPRTSLGLAFEEHLATIHPASSAAFYTLAGHTSDTFDVSTAATVLGTSEFEAEIALEELVAACLLDVDSCGIYAVLALPRAVAVSRARGPARQPETKSLIPTADRRRA</sequence>
<dbReference type="RefSeq" id="WP_048548156.1">
    <property type="nucleotide sequence ID" value="NZ_HF571038.1"/>
</dbReference>
<keyword evidence="3 5" id="KW-0238">DNA-binding</keyword>
<comment type="caution">
    <text evidence="8">The sequence shown here is derived from an EMBL/GenBank/DDBJ whole genome shotgun (WGS) entry which is preliminary data.</text>
</comment>
<dbReference type="InterPro" id="IPR005158">
    <property type="entry name" value="BTAD"/>
</dbReference>
<dbReference type="InterPro" id="IPR016032">
    <property type="entry name" value="Sig_transdc_resp-reg_C-effctor"/>
</dbReference>
<protein>
    <submittedName>
        <fullName evidence="8">Putative Transcriptional regulator, SARP family</fullName>
    </submittedName>
</protein>
<dbReference type="EMBL" id="CAJC01000033">
    <property type="protein sequence ID" value="CCI51843.1"/>
    <property type="molecule type" value="Genomic_DNA"/>
</dbReference>
<dbReference type="STRING" id="1193518.BN13_1280005"/>
<feature type="domain" description="OmpR/PhoB-type" evidence="7">
    <location>
        <begin position="1"/>
        <end position="94"/>
    </location>
</feature>
<evidence type="ECO:0000313" key="8">
    <source>
        <dbReference type="EMBL" id="CCI51843.1"/>
    </source>
</evidence>
<evidence type="ECO:0000259" key="7">
    <source>
        <dbReference type="PROSITE" id="PS51755"/>
    </source>
</evidence>
<keyword evidence="9" id="KW-1185">Reference proteome</keyword>
<feature type="DNA-binding region" description="OmpR/PhoB-type" evidence="5">
    <location>
        <begin position="1"/>
        <end position="94"/>
    </location>
</feature>
<keyword evidence="4" id="KW-0804">Transcription</keyword>
<dbReference type="InterPro" id="IPR001867">
    <property type="entry name" value="OmpR/PhoB-type_DNA-bd"/>
</dbReference>
<dbReference type="GO" id="GO:0000160">
    <property type="term" value="P:phosphorelay signal transduction system"/>
    <property type="evidence" value="ECO:0007669"/>
    <property type="project" value="InterPro"/>
</dbReference>
<dbReference type="InterPro" id="IPR051677">
    <property type="entry name" value="AfsR-DnrI-RedD_regulator"/>
</dbReference>
<dbReference type="GO" id="GO:0006355">
    <property type="term" value="P:regulation of DNA-templated transcription"/>
    <property type="evidence" value="ECO:0007669"/>
    <property type="project" value="InterPro"/>
</dbReference>
<evidence type="ECO:0000256" key="1">
    <source>
        <dbReference type="ARBA" id="ARBA00005820"/>
    </source>
</evidence>
<keyword evidence="2" id="KW-0805">Transcription regulation</keyword>
<dbReference type="PROSITE" id="PS51755">
    <property type="entry name" value="OMPR_PHOB"/>
    <property type="match status" value="1"/>
</dbReference>
<dbReference type="InterPro" id="IPR027417">
    <property type="entry name" value="P-loop_NTPase"/>
</dbReference>
<dbReference type="InterPro" id="IPR011990">
    <property type="entry name" value="TPR-like_helical_dom_sf"/>
</dbReference>
<evidence type="ECO:0000256" key="2">
    <source>
        <dbReference type="ARBA" id="ARBA00023015"/>
    </source>
</evidence>
<evidence type="ECO:0000256" key="3">
    <source>
        <dbReference type="ARBA" id="ARBA00023125"/>
    </source>
</evidence>
<feature type="region of interest" description="Disordered" evidence="6">
    <location>
        <begin position="574"/>
        <end position="595"/>
    </location>
</feature>
<evidence type="ECO:0000313" key="9">
    <source>
        <dbReference type="Proteomes" id="UP000035720"/>
    </source>
</evidence>
<dbReference type="Gene3D" id="1.25.40.10">
    <property type="entry name" value="Tetratricopeptide repeat domain"/>
    <property type="match status" value="1"/>
</dbReference>
<dbReference type="Pfam" id="PF03704">
    <property type="entry name" value="BTAD"/>
    <property type="match status" value="1"/>
</dbReference>
<reference evidence="8 9" key="1">
    <citation type="journal article" date="2013" name="ISME J.">
        <title>A metabolic model for members of the genus Tetrasphaera involved in enhanced biological phosphorus removal.</title>
        <authorList>
            <person name="Kristiansen R."/>
            <person name="Nguyen H.T.T."/>
            <person name="Saunders A.M."/>
            <person name="Nielsen J.L."/>
            <person name="Wimmer R."/>
            <person name="Le V.Q."/>
            <person name="McIlroy S.J."/>
            <person name="Petrovski S."/>
            <person name="Seviour R.J."/>
            <person name="Calteau A."/>
            <person name="Nielsen K.L."/>
            <person name="Nielsen P.H."/>
        </authorList>
    </citation>
    <scope>NUCLEOTIDE SEQUENCE [LARGE SCALE GENOMIC DNA]</scope>
    <source>
        <strain evidence="8 9">Ben 74</strain>
    </source>
</reference>
<dbReference type="SUPFAM" id="SSF52540">
    <property type="entry name" value="P-loop containing nucleoside triphosphate hydrolases"/>
    <property type="match status" value="1"/>
</dbReference>
<evidence type="ECO:0000256" key="6">
    <source>
        <dbReference type="SAM" id="MobiDB-lite"/>
    </source>
</evidence>
<dbReference type="Proteomes" id="UP000035720">
    <property type="component" value="Unassembled WGS sequence"/>
</dbReference>
<dbReference type="SUPFAM" id="SSF46894">
    <property type="entry name" value="C-terminal effector domain of the bipartite response regulators"/>
    <property type="match status" value="1"/>
</dbReference>
<evidence type="ECO:0000256" key="5">
    <source>
        <dbReference type="PROSITE-ProRule" id="PRU01091"/>
    </source>
</evidence>
<dbReference type="InterPro" id="IPR036388">
    <property type="entry name" value="WH-like_DNA-bd_sf"/>
</dbReference>
<evidence type="ECO:0000256" key="4">
    <source>
        <dbReference type="ARBA" id="ARBA00023163"/>
    </source>
</evidence>
<dbReference type="SMART" id="SM01043">
    <property type="entry name" value="BTAD"/>
    <property type="match status" value="1"/>
</dbReference>
<dbReference type="Pfam" id="PF00486">
    <property type="entry name" value="Trans_reg_C"/>
    <property type="match status" value="1"/>
</dbReference>
<dbReference type="AlphaFoldDB" id="A0A077MAY9"/>
<dbReference type="PANTHER" id="PTHR35807:SF1">
    <property type="entry name" value="TRANSCRIPTIONAL REGULATOR REDD"/>
    <property type="match status" value="1"/>
</dbReference>
<dbReference type="SUPFAM" id="SSF48452">
    <property type="entry name" value="TPR-like"/>
    <property type="match status" value="1"/>
</dbReference>
<dbReference type="CDD" id="cd15831">
    <property type="entry name" value="BTAD"/>
    <property type="match status" value="1"/>
</dbReference>
<dbReference type="Gene3D" id="1.10.10.10">
    <property type="entry name" value="Winged helix-like DNA-binding domain superfamily/Winged helix DNA-binding domain"/>
    <property type="match status" value="1"/>
</dbReference>